<reference evidence="2 3" key="1">
    <citation type="journal article" date="2021" name="bioRxiv">
        <title>The Gossypium anomalum genome as a resource for cotton improvement and evolutionary analysis of hybrid incompatibility.</title>
        <authorList>
            <person name="Grover C.E."/>
            <person name="Yuan D."/>
            <person name="Arick M.A."/>
            <person name="Miller E.R."/>
            <person name="Hu G."/>
            <person name="Peterson D.G."/>
            <person name="Wendel J.F."/>
            <person name="Udall J.A."/>
        </authorList>
    </citation>
    <scope>NUCLEOTIDE SEQUENCE [LARGE SCALE GENOMIC DNA]</scope>
    <source>
        <strain evidence="2">JFW-Udall</strain>
        <tissue evidence="2">Leaf</tissue>
    </source>
</reference>
<sequence length="151" mass="16573">MNDNAKGGSTAQISLKDQMRGSQSSMGRVIGLWLLNGANQSKKEIKPIILLFGQTRRPLSTSLVGRLWVSSASTPPPPPWFMAQVTEKGEETHSSFLVRYLSQRMASDNRNRRSRKVNEGGASVLVQRDKGSRTSGVGRADEARGRGMVQM</sequence>
<dbReference type="OrthoDB" id="10613379at2759"/>
<dbReference type="EMBL" id="JAHUZN010000008">
    <property type="protein sequence ID" value="KAG8486859.1"/>
    <property type="molecule type" value="Genomic_DNA"/>
</dbReference>
<evidence type="ECO:0000313" key="3">
    <source>
        <dbReference type="Proteomes" id="UP000701853"/>
    </source>
</evidence>
<accession>A0A8J5ZEW7</accession>
<protein>
    <submittedName>
        <fullName evidence="2">Uncharacterized protein</fullName>
    </submittedName>
</protein>
<dbReference type="Proteomes" id="UP000701853">
    <property type="component" value="Chromosome 8"/>
</dbReference>
<feature type="region of interest" description="Disordered" evidence="1">
    <location>
        <begin position="1"/>
        <end position="20"/>
    </location>
</feature>
<keyword evidence="3" id="KW-1185">Reference proteome</keyword>
<name>A0A8J5ZEW7_9ROSI</name>
<organism evidence="2 3">
    <name type="scientific">Gossypium anomalum</name>
    <dbReference type="NCBI Taxonomy" id="47600"/>
    <lineage>
        <taxon>Eukaryota</taxon>
        <taxon>Viridiplantae</taxon>
        <taxon>Streptophyta</taxon>
        <taxon>Embryophyta</taxon>
        <taxon>Tracheophyta</taxon>
        <taxon>Spermatophyta</taxon>
        <taxon>Magnoliopsida</taxon>
        <taxon>eudicotyledons</taxon>
        <taxon>Gunneridae</taxon>
        <taxon>Pentapetalae</taxon>
        <taxon>rosids</taxon>
        <taxon>malvids</taxon>
        <taxon>Malvales</taxon>
        <taxon>Malvaceae</taxon>
        <taxon>Malvoideae</taxon>
        <taxon>Gossypium</taxon>
    </lineage>
</organism>
<evidence type="ECO:0000313" key="2">
    <source>
        <dbReference type="EMBL" id="KAG8486859.1"/>
    </source>
</evidence>
<dbReference type="AlphaFoldDB" id="A0A8J5ZEW7"/>
<proteinExistence type="predicted"/>
<gene>
    <name evidence="2" type="ORF">CXB51_020406</name>
</gene>
<evidence type="ECO:0000256" key="1">
    <source>
        <dbReference type="SAM" id="MobiDB-lite"/>
    </source>
</evidence>
<feature type="region of interest" description="Disordered" evidence="1">
    <location>
        <begin position="107"/>
        <end position="151"/>
    </location>
</feature>
<comment type="caution">
    <text evidence="2">The sequence shown here is derived from an EMBL/GenBank/DDBJ whole genome shotgun (WGS) entry which is preliminary data.</text>
</comment>